<dbReference type="HAMAP" id="MF_00173">
    <property type="entry name" value="Arg_repressor"/>
    <property type="match status" value="1"/>
</dbReference>
<evidence type="ECO:0000313" key="10">
    <source>
        <dbReference type="EMBL" id="QLL77856.1"/>
    </source>
</evidence>
<evidence type="ECO:0000256" key="4">
    <source>
        <dbReference type="ARBA" id="ARBA00023015"/>
    </source>
</evidence>
<dbReference type="Gene3D" id="3.30.1360.40">
    <property type="match status" value="1"/>
</dbReference>
<evidence type="ECO:0000256" key="3">
    <source>
        <dbReference type="ARBA" id="ARBA00022490"/>
    </source>
</evidence>
<dbReference type="Pfam" id="PF02863">
    <property type="entry name" value="Arg_repressor_C"/>
    <property type="match status" value="1"/>
</dbReference>
<dbReference type="InterPro" id="IPR020900">
    <property type="entry name" value="Arg_repress_DNA-bd"/>
</dbReference>
<dbReference type="InterPro" id="IPR001669">
    <property type="entry name" value="Arg_repress"/>
</dbReference>
<dbReference type="InterPro" id="IPR020899">
    <property type="entry name" value="Arg_repress_C"/>
</dbReference>
<keyword evidence="6 7" id="KW-0804">Transcription</keyword>
<evidence type="ECO:0000313" key="11">
    <source>
        <dbReference type="Proteomes" id="UP000510886"/>
    </source>
</evidence>
<dbReference type="InterPro" id="IPR036388">
    <property type="entry name" value="WH-like_DNA-bd_sf"/>
</dbReference>
<dbReference type="Pfam" id="PF01316">
    <property type="entry name" value="Arg_repressor"/>
    <property type="match status" value="1"/>
</dbReference>
<dbReference type="InterPro" id="IPR036251">
    <property type="entry name" value="Arg_repress_C_sf"/>
</dbReference>
<evidence type="ECO:0000259" key="8">
    <source>
        <dbReference type="Pfam" id="PF01316"/>
    </source>
</evidence>
<feature type="domain" description="Arginine repressor C-terminal" evidence="9">
    <location>
        <begin position="80"/>
        <end position="145"/>
    </location>
</feature>
<sequence>MNKHDRQKLIKKLITNNEIYRQEELVQLLLEHKVKVTQATVSRDINELQLMKLPVAGGKYRYILPHEHTSNAEQKLQEVLRDVFVLADYNDKLCVIKVLPGNGPIVSGLVEKMEYPGFFATLDDDDTIMIFMRTASEARKIYHEIIRLVS</sequence>
<dbReference type="SUPFAM" id="SSF46785">
    <property type="entry name" value="Winged helix' DNA-binding domain"/>
    <property type="match status" value="1"/>
</dbReference>
<comment type="similarity">
    <text evidence="2 7">Belongs to the ArgR family.</text>
</comment>
<keyword evidence="7" id="KW-0055">Arginine biosynthesis</keyword>
<dbReference type="GO" id="GO:0051259">
    <property type="term" value="P:protein complex oligomerization"/>
    <property type="evidence" value="ECO:0007669"/>
    <property type="project" value="InterPro"/>
</dbReference>
<dbReference type="GO" id="GO:0006526">
    <property type="term" value="P:L-arginine biosynthetic process"/>
    <property type="evidence" value="ECO:0007669"/>
    <property type="project" value="UniProtKB-UniPathway"/>
</dbReference>
<comment type="pathway">
    <text evidence="7">Amino-acid biosynthesis; L-arginine biosynthesis [regulation].</text>
</comment>
<dbReference type="Proteomes" id="UP000510886">
    <property type="component" value="Chromosome"/>
</dbReference>
<dbReference type="GO" id="GO:0005737">
    <property type="term" value="C:cytoplasm"/>
    <property type="evidence" value="ECO:0007669"/>
    <property type="project" value="UniProtKB-SubCell"/>
</dbReference>
<dbReference type="Gene3D" id="1.10.10.10">
    <property type="entry name" value="Winged helix-like DNA-binding domain superfamily/Winged helix DNA-binding domain"/>
    <property type="match status" value="1"/>
</dbReference>
<comment type="function">
    <text evidence="7">Regulates arginine biosynthesis genes.</text>
</comment>
<dbReference type="PRINTS" id="PR01467">
    <property type="entry name" value="ARGREPRESSOR"/>
</dbReference>
<dbReference type="KEGG" id="lsw:GTO87_04115"/>
<dbReference type="InterPro" id="IPR036390">
    <property type="entry name" value="WH_DNA-bd_sf"/>
</dbReference>
<dbReference type="GO" id="GO:0034618">
    <property type="term" value="F:arginine binding"/>
    <property type="evidence" value="ECO:0007669"/>
    <property type="project" value="InterPro"/>
</dbReference>
<reference evidence="10 11" key="1">
    <citation type="submission" date="2020-01" db="EMBL/GenBank/DDBJ databases">
        <title>Complete and circular genome sequences of six lactobacillus isolates from horses.</title>
        <authorList>
            <person name="Hassan H.M."/>
        </authorList>
    </citation>
    <scope>NUCLEOTIDE SEQUENCE [LARGE SCALE GENOMIC DNA]</scope>
    <source>
        <strain evidence="10 11">1A</strain>
    </source>
</reference>
<name>A0A7H9EJP7_9LACO</name>
<evidence type="ECO:0000259" key="9">
    <source>
        <dbReference type="Pfam" id="PF02863"/>
    </source>
</evidence>
<evidence type="ECO:0000256" key="5">
    <source>
        <dbReference type="ARBA" id="ARBA00023125"/>
    </source>
</evidence>
<evidence type="ECO:0000256" key="2">
    <source>
        <dbReference type="ARBA" id="ARBA00008316"/>
    </source>
</evidence>
<dbReference type="PANTHER" id="PTHR34471">
    <property type="entry name" value="ARGININE REPRESSOR"/>
    <property type="match status" value="1"/>
</dbReference>
<dbReference type="UniPathway" id="UPA00068"/>
<dbReference type="GO" id="GO:1900079">
    <property type="term" value="P:regulation of arginine biosynthetic process"/>
    <property type="evidence" value="ECO:0007669"/>
    <property type="project" value="UniProtKB-UniRule"/>
</dbReference>
<feature type="domain" description="Arginine repressor DNA-binding" evidence="8">
    <location>
        <begin position="1"/>
        <end position="68"/>
    </location>
</feature>
<organism evidence="10 11">
    <name type="scientific">Ligilactobacillus saerimneri</name>
    <dbReference type="NCBI Taxonomy" id="228229"/>
    <lineage>
        <taxon>Bacteria</taxon>
        <taxon>Bacillati</taxon>
        <taxon>Bacillota</taxon>
        <taxon>Bacilli</taxon>
        <taxon>Lactobacillales</taxon>
        <taxon>Lactobacillaceae</taxon>
        <taxon>Ligilactobacillus</taxon>
    </lineage>
</organism>
<keyword evidence="7" id="KW-0678">Repressor</keyword>
<dbReference type="AlphaFoldDB" id="A0A7H9EJP7"/>
<dbReference type="PANTHER" id="PTHR34471:SF1">
    <property type="entry name" value="ARGININE REPRESSOR"/>
    <property type="match status" value="1"/>
</dbReference>
<keyword evidence="3 7" id="KW-0963">Cytoplasm</keyword>
<keyword evidence="4 7" id="KW-0805">Transcription regulation</keyword>
<dbReference type="SUPFAM" id="SSF55252">
    <property type="entry name" value="C-terminal domain of arginine repressor"/>
    <property type="match status" value="1"/>
</dbReference>
<dbReference type="RefSeq" id="WP_009554618.1">
    <property type="nucleotide sequence ID" value="NZ_CAUWBC010000001.1"/>
</dbReference>
<dbReference type="GO" id="GO:0003700">
    <property type="term" value="F:DNA-binding transcription factor activity"/>
    <property type="evidence" value="ECO:0007669"/>
    <property type="project" value="UniProtKB-UniRule"/>
</dbReference>
<comment type="subcellular location">
    <subcellularLocation>
        <location evidence="1 7">Cytoplasm</location>
    </subcellularLocation>
</comment>
<dbReference type="EMBL" id="CP047418">
    <property type="protein sequence ID" value="QLL77856.1"/>
    <property type="molecule type" value="Genomic_DNA"/>
</dbReference>
<keyword evidence="7" id="KW-0028">Amino-acid biosynthesis</keyword>
<keyword evidence="5 7" id="KW-0238">DNA-binding</keyword>
<evidence type="ECO:0000256" key="6">
    <source>
        <dbReference type="ARBA" id="ARBA00023163"/>
    </source>
</evidence>
<accession>A0A7H9EJP7</accession>
<evidence type="ECO:0000256" key="7">
    <source>
        <dbReference type="HAMAP-Rule" id="MF_00173"/>
    </source>
</evidence>
<proteinExistence type="inferred from homology"/>
<gene>
    <name evidence="7" type="primary">argR</name>
    <name evidence="10" type="ORF">GTO87_04115</name>
</gene>
<protein>
    <recommendedName>
        <fullName evidence="7">Arginine repressor</fullName>
    </recommendedName>
</protein>
<evidence type="ECO:0000256" key="1">
    <source>
        <dbReference type="ARBA" id="ARBA00004496"/>
    </source>
</evidence>
<dbReference type="GO" id="GO:0003677">
    <property type="term" value="F:DNA binding"/>
    <property type="evidence" value="ECO:0007669"/>
    <property type="project" value="UniProtKB-KW"/>
</dbReference>